<reference evidence="5" key="1">
    <citation type="journal article" date="2020" name="mSystems">
        <title>Genome- and Community-Level Interaction Insights into Carbon Utilization and Element Cycling Functions of Hydrothermarchaeota in Hydrothermal Sediment.</title>
        <authorList>
            <person name="Zhou Z."/>
            <person name="Liu Y."/>
            <person name="Xu W."/>
            <person name="Pan J."/>
            <person name="Luo Z.H."/>
            <person name="Li M."/>
        </authorList>
    </citation>
    <scope>NUCLEOTIDE SEQUENCE [LARGE SCALE GENOMIC DNA]</scope>
    <source>
        <strain evidence="5">HyVt-483</strain>
    </source>
</reference>
<protein>
    <submittedName>
        <fullName evidence="5">SMC-Scp complex subunit ScpB</fullName>
    </submittedName>
</protein>
<evidence type="ECO:0000256" key="1">
    <source>
        <dbReference type="ARBA" id="ARBA00022490"/>
    </source>
</evidence>
<dbReference type="PANTHER" id="PTHR34298:SF2">
    <property type="entry name" value="SEGREGATION AND CONDENSATION PROTEIN B"/>
    <property type="match status" value="1"/>
</dbReference>
<proteinExistence type="predicted"/>
<dbReference type="GO" id="GO:0051301">
    <property type="term" value="P:cell division"/>
    <property type="evidence" value="ECO:0007669"/>
    <property type="project" value="UniProtKB-KW"/>
</dbReference>
<dbReference type="SUPFAM" id="SSF46785">
    <property type="entry name" value="Winged helix' DNA-binding domain"/>
    <property type="match status" value="2"/>
</dbReference>
<comment type="caution">
    <text evidence="5">The sequence shown here is derived from an EMBL/GenBank/DDBJ whole genome shotgun (WGS) entry which is preliminary data.</text>
</comment>
<dbReference type="InterPro" id="IPR005234">
    <property type="entry name" value="ScpB_csome_segregation"/>
</dbReference>
<dbReference type="Proteomes" id="UP000886043">
    <property type="component" value="Unassembled WGS sequence"/>
</dbReference>
<dbReference type="AlphaFoldDB" id="A0A7C3CP28"/>
<keyword evidence="4" id="KW-0131">Cell cycle</keyword>
<dbReference type="PANTHER" id="PTHR34298">
    <property type="entry name" value="SEGREGATION AND CONDENSATION PROTEIN B"/>
    <property type="match status" value="1"/>
</dbReference>
<dbReference type="Gene3D" id="1.10.10.10">
    <property type="entry name" value="Winged helix-like DNA-binding domain superfamily/Winged helix DNA-binding domain"/>
    <property type="match status" value="2"/>
</dbReference>
<keyword evidence="1" id="KW-0963">Cytoplasm</keyword>
<dbReference type="GO" id="GO:0051304">
    <property type="term" value="P:chromosome separation"/>
    <property type="evidence" value="ECO:0007669"/>
    <property type="project" value="InterPro"/>
</dbReference>
<evidence type="ECO:0000256" key="3">
    <source>
        <dbReference type="ARBA" id="ARBA00022829"/>
    </source>
</evidence>
<name>A0A7C3CP28_9BACT</name>
<keyword evidence="3" id="KW-0159">Chromosome partition</keyword>
<dbReference type="NCBIfam" id="TIGR00281">
    <property type="entry name" value="SMC-Scp complex subunit ScpB"/>
    <property type="match status" value="1"/>
</dbReference>
<gene>
    <name evidence="5" type="primary">scpB</name>
    <name evidence="5" type="ORF">ENJ40_08180</name>
</gene>
<evidence type="ECO:0000256" key="4">
    <source>
        <dbReference type="ARBA" id="ARBA00023306"/>
    </source>
</evidence>
<evidence type="ECO:0000256" key="2">
    <source>
        <dbReference type="ARBA" id="ARBA00022618"/>
    </source>
</evidence>
<evidence type="ECO:0000313" key="5">
    <source>
        <dbReference type="EMBL" id="HFC98415.1"/>
    </source>
</evidence>
<dbReference type="PIRSF" id="PIRSF019345">
    <property type="entry name" value="ScpB"/>
    <property type="match status" value="1"/>
</dbReference>
<organism evidence="5">
    <name type="scientific">Thermosulfurimonas dismutans</name>
    <dbReference type="NCBI Taxonomy" id="999894"/>
    <lineage>
        <taxon>Bacteria</taxon>
        <taxon>Pseudomonadati</taxon>
        <taxon>Thermodesulfobacteriota</taxon>
        <taxon>Thermodesulfobacteria</taxon>
        <taxon>Thermodesulfobacteriales</taxon>
        <taxon>Thermodesulfobacteriaceae</taxon>
        <taxon>Thermosulfurimonas</taxon>
    </lineage>
</organism>
<dbReference type="InterPro" id="IPR036390">
    <property type="entry name" value="WH_DNA-bd_sf"/>
</dbReference>
<accession>A0A7C3CP28</accession>
<dbReference type="Pfam" id="PF04079">
    <property type="entry name" value="SMC_ScpB"/>
    <property type="match status" value="1"/>
</dbReference>
<dbReference type="InterPro" id="IPR036388">
    <property type="entry name" value="WH-like_DNA-bd_sf"/>
</dbReference>
<keyword evidence="2" id="KW-0132">Cell division</keyword>
<dbReference type="EMBL" id="DRMH01000110">
    <property type="protein sequence ID" value="HFC98415.1"/>
    <property type="molecule type" value="Genomic_DNA"/>
</dbReference>
<sequence>MSRARIKKALEAILLAAGRPVRPVELKEIWPGVDEEELRSMFQELAEEYRDRGIRIREVAGGWRMETAPEVAEEVRSYLRPRPRRLSAAALETLALIAYHQPITRAEIEARRGVDSSGPLRFLLEAGFIRVMGRKQIPGRPLLYGTTEYFLEFFGLRSLQDLPPLEEIRKLAGKA</sequence>